<dbReference type="EMBL" id="RCUX01000002">
    <property type="protein sequence ID" value="RLP77565.1"/>
    <property type="molecule type" value="Genomic_DNA"/>
</dbReference>
<accession>A0A3L7AC40</accession>
<name>A0A3L7AC40_9MICO</name>
<evidence type="ECO:0000313" key="4">
    <source>
        <dbReference type="EMBL" id="RLP77565.1"/>
    </source>
</evidence>
<dbReference type="PROSITE" id="PS51186">
    <property type="entry name" value="GNAT"/>
    <property type="match status" value="1"/>
</dbReference>
<dbReference type="GO" id="GO:0016747">
    <property type="term" value="F:acyltransferase activity, transferring groups other than amino-acyl groups"/>
    <property type="evidence" value="ECO:0007669"/>
    <property type="project" value="InterPro"/>
</dbReference>
<sequence>MNVAPITPDLIPAAAALWHEAGLTRPWNDPMADAERALAGATSSVLGLVEDGILRATAMVGEDGHRGWIYYVAVREADRGRGLGRVIIEAAERWLAEAGAVKVQLMVRDTNTAVIDFYERLGYEDAEVAVLGKWLVTV</sequence>
<gene>
    <name evidence="4" type="ORF">D9V32_02315</name>
</gene>
<dbReference type="InterPro" id="IPR016181">
    <property type="entry name" value="Acyl_CoA_acyltransferase"/>
</dbReference>
<dbReference type="PANTHER" id="PTHR43877">
    <property type="entry name" value="AMINOALKYLPHOSPHONATE N-ACETYLTRANSFERASE-RELATED-RELATED"/>
    <property type="match status" value="1"/>
</dbReference>
<protein>
    <submittedName>
        <fullName evidence="4">GNAT family acetyltransferase</fullName>
    </submittedName>
</protein>
<dbReference type="SUPFAM" id="SSF55729">
    <property type="entry name" value="Acyl-CoA N-acyltransferases (Nat)"/>
    <property type="match status" value="1"/>
</dbReference>
<dbReference type="PANTHER" id="PTHR43877:SF2">
    <property type="entry name" value="AMINOALKYLPHOSPHONATE N-ACETYLTRANSFERASE-RELATED"/>
    <property type="match status" value="1"/>
</dbReference>
<dbReference type="OrthoDB" id="1821130at2"/>
<reference evidence="4 5" key="1">
    <citation type="submission" date="2018-10" db="EMBL/GenBank/DDBJ databases">
        <authorList>
            <person name="Li J."/>
        </authorList>
    </citation>
    <scope>NUCLEOTIDE SEQUENCE [LARGE SCALE GENOMIC DNA]</scope>
    <source>
        <strain evidence="4 5">IF 016277</strain>
    </source>
</reference>
<feature type="domain" description="N-acetyltransferase" evidence="3">
    <location>
        <begin position="1"/>
        <end position="138"/>
    </location>
</feature>
<keyword evidence="5" id="KW-1185">Reference proteome</keyword>
<dbReference type="AlphaFoldDB" id="A0A3L7AC40"/>
<proteinExistence type="predicted"/>
<dbReference type="RefSeq" id="WP_121647546.1">
    <property type="nucleotide sequence ID" value="NZ_RCUX01000002.1"/>
</dbReference>
<keyword evidence="1 4" id="KW-0808">Transferase</keyword>
<dbReference type="Proteomes" id="UP000272503">
    <property type="component" value="Unassembled WGS sequence"/>
</dbReference>
<evidence type="ECO:0000259" key="3">
    <source>
        <dbReference type="PROSITE" id="PS51186"/>
    </source>
</evidence>
<comment type="caution">
    <text evidence="4">The sequence shown here is derived from an EMBL/GenBank/DDBJ whole genome shotgun (WGS) entry which is preliminary data.</text>
</comment>
<dbReference type="Gene3D" id="3.40.630.30">
    <property type="match status" value="1"/>
</dbReference>
<evidence type="ECO:0000256" key="2">
    <source>
        <dbReference type="ARBA" id="ARBA00023315"/>
    </source>
</evidence>
<dbReference type="Pfam" id="PF00583">
    <property type="entry name" value="Acetyltransf_1"/>
    <property type="match status" value="1"/>
</dbReference>
<dbReference type="NCBIfam" id="NF002959">
    <property type="entry name" value="PRK03624.1"/>
    <property type="match status" value="1"/>
</dbReference>
<keyword evidence="2" id="KW-0012">Acyltransferase</keyword>
<evidence type="ECO:0000313" key="5">
    <source>
        <dbReference type="Proteomes" id="UP000272503"/>
    </source>
</evidence>
<dbReference type="CDD" id="cd04301">
    <property type="entry name" value="NAT_SF"/>
    <property type="match status" value="1"/>
</dbReference>
<evidence type="ECO:0000256" key="1">
    <source>
        <dbReference type="ARBA" id="ARBA00022679"/>
    </source>
</evidence>
<organism evidence="4 5">
    <name type="scientific">Mycetocola tolaasinivorans</name>
    <dbReference type="NCBI Taxonomy" id="76635"/>
    <lineage>
        <taxon>Bacteria</taxon>
        <taxon>Bacillati</taxon>
        <taxon>Actinomycetota</taxon>
        <taxon>Actinomycetes</taxon>
        <taxon>Micrococcales</taxon>
        <taxon>Microbacteriaceae</taxon>
        <taxon>Mycetocola</taxon>
    </lineage>
</organism>
<dbReference type="InterPro" id="IPR000182">
    <property type="entry name" value="GNAT_dom"/>
</dbReference>
<dbReference type="InterPro" id="IPR050832">
    <property type="entry name" value="Bact_Acetyltransf"/>
</dbReference>